<accession>A0A8H6LAV8</accession>
<dbReference type="Proteomes" id="UP000578531">
    <property type="component" value="Unassembled WGS sequence"/>
</dbReference>
<name>A0A8H6LAV8_9LECA</name>
<feature type="region of interest" description="Disordered" evidence="1">
    <location>
        <begin position="1"/>
        <end position="32"/>
    </location>
</feature>
<keyword evidence="3" id="KW-1185">Reference proteome</keyword>
<sequence>MAALVDNRSIKDTHDRDSRRATPKLKPEFNGESFSGTLRTTTVVVEGLLIEGAEGWVEERRLVPGREVGLHGVHAWLPKCQTEWLLRGCSERSLERNLFLCIGWVSHRAAARHGIVKEGCRAASNGRMIGFFRQQACFGFSPTPKTGTYEYPDSQYHGIQSSHEPQHGDCVSRQPLYTPEGPHPSAASIVALTSKQLPTQAYSPESEWSRTIHTRRISMLPTNPTHNKPALMINRRVSAPWNIDRRIFRSGFSITHDPLYILVRSPSTTLSCRIPICIHSTLALAPTLFGRTSAFKTSKVANIIDLVRSLRVEQILTLTVVIRTRTANLGLQIHDGTAGLLELLVGVVLTSSV</sequence>
<dbReference type="RefSeq" id="XP_037171082.1">
    <property type="nucleotide sequence ID" value="XM_037302503.1"/>
</dbReference>
<reference evidence="2 3" key="1">
    <citation type="journal article" date="2020" name="Genomics">
        <title>Complete, high-quality genomes from long-read metagenomic sequencing of two wolf lichen thalli reveals enigmatic genome architecture.</title>
        <authorList>
            <person name="McKenzie S.K."/>
            <person name="Walston R.F."/>
            <person name="Allen J.L."/>
        </authorList>
    </citation>
    <scope>NUCLEOTIDE SEQUENCE [LARGE SCALE GENOMIC DNA]</scope>
    <source>
        <strain evidence="2">WasteWater2</strain>
    </source>
</reference>
<evidence type="ECO:0000256" key="1">
    <source>
        <dbReference type="SAM" id="MobiDB-lite"/>
    </source>
</evidence>
<gene>
    <name evidence="2" type="ORF">HO173_000554</name>
</gene>
<organism evidence="2 3">
    <name type="scientific">Letharia columbiana</name>
    <dbReference type="NCBI Taxonomy" id="112416"/>
    <lineage>
        <taxon>Eukaryota</taxon>
        <taxon>Fungi</taxon>
        <taxon>Dikarya</taxon>
        <taxon>Ascomycota</taxon>
        <taxon>Pezizomycotina</taxon>
        <taxon>Lecanoromycetes</taxon>
        <taxon>OSLEUM clade</taxon>
        <taxon>Lecanoromycetidae</taxon>
        <taxon>Lecanorales</taxon>
        <taxon>Lecanorineae</taxon>
        <taxon>Parmeliaceae</taxon>
        <taxon>Letharia</taxon>
    </lineage>
</organism>
<proteinExistence type="predicted"/>
<dbReference type="EMBL" id="JACCJC010000001">
    <property type="protein sequence ID" value="KAF6241842.1"/>
    <property type="molecule type" value="Genomic_DNA"/>
</dbReference>
<evidence type="ECO:0000313" key="2">
    <source>
        <dbReference type="EMBL" id="KAF6241842.1"/>
    </source>
</evidence>
<comment type="caution">
    <text evidence="2">The sequence shown here is derived from an EMBL/GenBank/DDBJ whole genome shotgun (WGS) entry which is preliminary data.</text>
</comment>
<evidence type="ECO:0000313" key="3">
    <source>
        <dbReference type="Proteomes" id="UP000578531"/>
    </source>
</evidence>
<dbReference type="AlphaFoldDB" id="A0A8H6LAV8"/>
<dbReference type="GeneID" id="59282233"/>
<feature type="compositionally biased region" description="Basic and acidic residues" evidence="1">
    <location>
        <begin position="8"/>
        <end position="29"/>
    </location>
</feature>
<protein>
    <submittedName>
        <fullName evidence="2">Uncharacterized protein</fullName>
    </submittedName>
</protein>